<dbReference type="GeneID" id="81627838"/>
<gene>
    <name evidence="5" type="ORF">N7539_007988</name>
</gene>
<keyword evidence="3" id="KW-0472">Membrane</keyword>
<comment type="caution">
    <text evidence="5">The sequence shown here is derived from an EMBL/GenBank/DDBJ whole genome shotgun (WGS) entry which is preliminary data.</text>
</comment>
<dbReference type="PANTHER" id="PTHR11360">
    <property type="entry name" value="MONOCARBOXYLATE TRANSPORTER"/>
    <property type="match status" value="1"/>
</dbReference>
<proteinExistence type="inferred from homology"/>
<dbReference type="InterPro" id="IPR020846">
    <property type="entry name" value="MFS_dom"/>
</dbReference>
<dbReference type="EMBL" id="JAPWDQ010000011">
    <property type="protein sequence ID" value="KAJ5475701.1"/>
    <property type="molecule type" value="Genomic_DNA"/>
</dbReference>
<feature type="transmembrane region" description="Helical" evidence="3">
    <location>
        <begin position="332"/>
        <end position="356"/>
    </location>
</feature>
<accession>A0A9W9WUD4</accession>
<protein>
    <submittedName>
        <fullName evidence="5">MFS general substrate transporter</fullName>
    </submittedName>
</protein>
<evidence type="ECO:0000256" key="3">
    <source>
        <dbReference type="SAM" id="Phobius"/>
    </source>
</evidence>
<dbReference type="RefSeq" id="XP_056787454.1">
    <property type="nucleotide sequence ID" value="XM_056937589.1"/>
</dbReference>
<feature type="transmembrane region" description="Helical" evidence="3">
    <location>
        <begin position="243"/>
        <end position="268"/>
    </location>
</feature>
<dbReference type="InterPro" id="IPR011701">
    <property type="entry name" value="MFS"/>
</dbReference>
<evidence type="ECO:0000313" key="6">
    <source>
        <dbReference type="Proteomes" id="UP001148312"/>
    </source>
</evidence>
<feature type="transmembrane region" description="Helical" evidence="3">
    <location>
        <begin position="198"/>
        <end position="218"/>
    </location>
</feature>
<dbReference type="SUPFAM" id="SSF103473">
    <property type="entry name" value="MFS general substrate transporter"/>
    <property type="match status" value="1"/>
</dbReference>
<evidence type="ECO:0000256" key="1">
    <source>
        <dbReference type="ARBA" id="ARBA00004141"/>
    </source>
</evidence>
<dbReference type="AlphaFoldDB" id="A0A9W9WUD4"/>
<comment type="similarity">
    <text evidence="2">Belongs to the major facilitator superfamily. Monocarboxylate porter (TC 2.A.1.13) family.</text>
</comment>
<organism evidence="5 6">
    <name type="scientific">Penicillium diatomitis</name>
    <dbReference type="NCBI Taxonomy" id="2819901"/>
    <lineage>
        <taxon>Eukaryota</taxon>
        <taxon>Fungi</taxon>
        <taxon>Dikarya</taxon>
        <taxon>Ascomycota</taxon>
        <taxon>Pezizomycotina</taxon>
        <taxon>Eurotiomycetes</taxon>
        <taxon>Eurotiomycetidae</taxon>
        <taxon>Eurotiales</taxon>
        <taxon>Aspergillaceae</taxon>
        <taxon>Penicillium</taxon>
    </lineage>
</organism>
<keyword evidence="6" id="KW-1185">Reference proteome</keyword>
<keyword evidence="3" id="KW-0812">Transmembrane</keyword>
<dbReference type="InterPro" id="IPR050327">
    <property type="entry name" value="Proton-linked_MCT"/>
</dbReference>
<feature type="transmembrane region" description="Helical" evidence="3">
    <location>
        <begin position="368"/>
        <end position="390"/>
    </location>
</feature>
<feature type="transmembrane region" description="Helical" evidence="3">
    <location>
        <begin position="140"/>
        <end position="161"/>
    </location>
</feature>
<sequence>MELEPSCSQRAIESGSLTTRPDHEIHTFDETPPNGGYGWICTFCVFVIIMHTWGVNSAWGVILAHFLSHSTFQSASRIEFAFIGGLSISQALLIGPIVTKMQKALGTRVTLLVGTTLVFGALYGAAYATEIWHLALSQGICFGMGMGFLYIPAMSVLPQWFTTHRSLSMGIAGSGAGIGGITYNLVTGHVIGTLGVRTAYKVLAFCTLGANLVSSLLLKTRDGPRQSRQKRAFDFHDFRCPEVLLVVFWGMTTEFGYIALIYSLPNYASSIGLSTKQGSITAATLNLGLTIGRPLVGYVSDRFGRITMPAIMTAFCGAVCLMIWIPAQSYPVLLLFALLSGMVCGTFWGTVTPVLAEVVGLWRMSSSFSLICLTLVAPTTVAEPIALSLLRRAFKASRSNPRHLMGPETAVDDKQQWELLRDQGRLQAGRLMFVVTEDQLVAVAREKNISGEAGLGDDSIIVVVWLDRARQPN</sequence>
<keyword evidence="3" id="KW-1133">Transmembrane helix</keyword>
<feature type="transmembrane region" description="Helical" evidence="3">
    <location>
        <begin position="167"/>
        <end position="186"/>
    </location>
</feature>
<feature type="transmembrane region" description="Helical" evidence="3">
    <location>
        <begin position="306"/>
        <end position="325"/>
    </location>
</feature>
<feature type="transmembrane region" description="Helical" evidence="3">
    <location>
        <begin position="37"/>
        <end position="66"/>
    </location>
</feature>
<evidence type="ECO:0000259" key="4">
    <source>
        <dbReference type="PROSITE" id="PS50850"/>
    </source>
</evidence>
<reference evidence="5" key="1">
    <citation type="submission" date="2022-12" db="EMBL/GenBank/DDBJ databases">
        <authorList>
            <person name="Petersen C."/>
        </authorList>
    </citation>
    <scope>NUCLEOTIDE SEQUENCE</scope>
    <source>
        <strain evidence="5">IBT 30728</strain>
    </source>
</reference>
<dbReference type="InterPro" id="IPR036259">
    <property type="entry name" value="MFS_trans_sf"/>
</dbReference>
<dbReference type="Gene3D" id="1.20.1250.20">
    <property type="entry name" value="MFS general substrate transporter like domains"/>
    <property type="match status" value="2"/>
</dbReference>
<reference evidence="5" key="2">
    <citation type="journal article" date="2023" name="IMA Fungus">
        <title>Comparative genomic study of the Penicillium genus elucidates a diverse pangenome and 15 lateral gene transfer events.</title>
        <authorList>
            <person name="Petersen C."/>
            <person name="Sorensen T."/>
            <person name="Nielsen M.R."/>
            <person name="Sondergaard T.E."/>
            <person name="Sorensen J.L."/>
            <person name="Fitzpatrick D.A."/>
            <person name="Frisvad J.C."/>
            <person name="Nielsen K.L."/>
        </authorList>
    </citation>
    <scope>NUCLEOTIDE SEQUENCE</scope>
    <source>
        <strain evidence="5">IBT 30728</strain>
    </source>
</reference>
<evidence type="ECO:0000256" key="2">
    <source>
        <dbReference type="ARBA" id="ARBA00006727"/>
    </source>
</evidence>
<comment type="subcellular location">
    <subcellularLocation>
        <location evidence="1">Membrane</location>
        <topology evidence="1">Multi-pass membrane protein</topology>
    </subcellularLocation>
</comment>
<dbReference type="Proteomes" id="UP001148312">
    <property type="component" value="Unassembled WGS sequence"/>
</dbReference>
<feature type="transmembrane region" description="Helical" evidence="3">
    <location>
        <begin position="109"/>
        <end position="128"/>
    </location>
</feature>
<dbReference type="PROSITE" id="PS50850">
    <property type="entry name" value="MFS"/>
    <property type="match status" value="1"/>
</dbReference>
<dbReference type="GO" id="GO:0022857">
    <property type="term" value="F:transmembrane transporter activity"/>
    <property type="evidence" value="ECO:0007669"/>
    <property type="project" value="InterPro"/>
</dbReference>
<dbReference type="GO" id="GO:0016020">
    <property type="term" value="C:membrane"/>
    <property type="evidence" value="ECO:0007669"/>
    <property type="project" value="UniProtKB-SubCell"/>
</dbReference>
<name>A0A9W9WUD4_9EURO</name>
<dbReference type="Pfam" id="PF07690">
    <property type="entry name" value="MFS_1"/>
    <property type="match status" value="1"/>
</dbReference>
<feature type="domain" description="Major facilitator superfamily (MFS) profile" evidence="4">
    <location>
        <begin position="242"/>
        <end position="473"/>
    </location>
</feature>
<dbReference type="PANTHER" id="PTHR11360:SF315">
    <property type="entry name" value="TRANSPORTER MCH2-RELATED"/>
    <property type="match status" value="1"/>
</dbReference>
<feature type="transmembrane region" description="Helical" evidence="3">
    <location>
        <begin position="78"/>
        <end position="97"/>
    </location>
</feature>
<evidence type="ECO:0000313" key="5">
    <source>
        <dbReference type="EMBL" id="KAJ5475701.1"/>
    </source>
</evidence>